<dbReference type="EMBL" id="CAKOFQ010007971">
    <property type="protein sequence ID" value="CAH2010434.1"/>
    <property type="molecule type" value="Genomic_DNA"/>
</dbReference>
<dbReference type="Gene3D" id="3.40.850.10">
    <property type="entry name" value="Kinesin motor domain"/>
    <property type="match status" value="2"/>
</dbReference>
<proteinExistence type="inferred from homology"/>
<protein>
    <recommendedName>
        <fullName evidence="10">Kinesin motor domain-containing protein</fullName>
    </recommendedName>
</protein>
<evidence type="ECO:0000313" key="12">
    <source>
        <dbReference type="Proteomes" id="UP001152888"/>
    </source>
</evidence>
<dbReference type="PANTHER" id="PTHR47969">
    <property type="entry name" value="CHROMOSOME-ASSOCIATED KINESIN KIF4A-RELATED"/>
    <property type="match status" value="1"/>
</dbReference>
<dbReference type="GO" id="GO:0003777">
    <property type="term" value="F:microtubule motor activity"/>
    <property type="evidence" value="ECO:0007669"/>
    <property type="project" value="InterPro"/>
</dbReference>
<dbReference type="GO" id="GO:0008017">
    <property type="term" value="F:microtubule binding"/>
    <property type="evidence" value="ECO:0007669"/>
    <property type="project" value="InterPro"/>
</dbReference>
<keyword evidence="7" id="KW-0505">Motor protein</keyword>
<feature type="region of interest" description="Disordered" evidence="9">
    <location>
        <begin position="377"/>
        <end position="403"/>
    </location>
</feature>
<keyword evidence="5 8" id="KW-0175">Coiled coil</keyword>
<dbReference type="PANTHER" id="PTHR47969:SF15">
    <property type="entry name" value="CHROMOSOME-ASSOCIATED KINESIN KIF4A-RELATED"/>
    <property type="match status" value="1"/>
</dbReference>
<comment type="subcellular location">
    <subcellularLocation>
        <location evidence="1">Cytoplasm</location>
        <location evidence="1">Cytoskeleton</location>
    </subcellularLocation>
</comment>
<evidence type="ECO:0000256" key="1">
    <source>
        <dbReference type="ARBA" id="ARBA00004245"/>
    </source>
</evidence>
<sequence length="736" mass="83083">MEIFVETAVRICPTECNEDVYIKSNPANNTIQLPNNLAFPVNYALPQNCCQSSVFSDVALGLVNFMLEGCDVSIVAMGQSGSGKTYTLYGPGFHFASSEFEYGIIPRFIREIFMKTKQFRDHTFSLHITWSQICGDSVEDLLGSGSMEITDIIDAFKLLQMGMSNMTPKYAHTLFTLTLEQQWITADGAVHHKISTASFADLASSEKIMAYESNGLMQTVPVDPGLMALQNCISLLSESSSCPTVFNANAVPYSQSVLSTLLKDSFGGRAKTVVICCVSPLIHNFSESLYYLQLALRCQTIRNLVTVNSYTTYESLNENPDVFGLQFAASQLLKLVSNAEELFQKLVVNSQLSKSDVEMISQWLTLKQECEEVLSEGSEQHRSLERIEEEIEDTSESGGSDSEDLLEEEFESLQEKVDTLVSNFKTSTKQLVGESNRQQRREILSTKSVTSKEDSVCSEKNSNMVMSRVSSNVVPLSKEDMESLRHEIRNLRKTRDYLIEQKLKVDTKSCNKRIMNEVDERKMYQFEEAIEAIDFAIEYKNEMICGHKPSSETALAKLEEKGDKLLMDRLLKLSESEMRILLSRYFQKVVDLRSSSKKLELQVLDYENQNENLACRVQNLSHTLQQVRMEGERRALLMQQRYDDKIHLVLRHMSSDGSESKEQVVQRALTGGSSKIVQRPIANTSKQIGKSSSLITRITSLASRHEVVPRQLQTVIPAPQVKIIRQKNKLIIQQTK</sequence>
<gene>
    <name evidence="11" type="ORF">ACAOBT_LOCUS31524</name>
</gene>
<evidence type="ECO:0000256" key="8">
    <source>
        <dbReference type="SAM" id="Coils"/>
    </source>
</evidence>
<evidence type="ECO:0000256" key="6">
    <source>
        <dbReference type="ARBA" id="ARBA00023212"/>
    </source>
</evidence>
<reference evidence="11" key="1">
    <citation type="submission" date="2022-03" db="EMBL/GenBank/DDBJ databases">
        <authorList>
            <person name="Sayadi A."/>
        </authorList>
    </citation>
    <scope>NUCLEOTIDE SEQUENCE</scope>
</reference>
<evidence type="ECO:0000256" key="4">
    <source>
        <dbReference type="ARBA" id="ARBA00022840"/>
    </source>
</evidence>
<evidence type="ECO:0000256" key="5">
    <source>
        <dbReference type="ARBA" id="ARBA00023054"/>
    </source>
</evidence>
<name>A0A9P0MAN6_ACAOB</name>
<dbReference type="GO" id="GO:0005524">
    <property type="term" value="F:ATP binding"/>
    <property type="evidence" value="ECO:0007669"/>
    <property type="project" value="UniProtKB-UniRule"/>
</dbReference>
<feature type="domain" description="Kinesin motor" evidence="10">
    <location>
        <begin position="4"/>
        <end position="301"/>
    </location>
</feature>
<dbReference type="GO" id="GO:0007052">
    <property type="term" value="P:mitotic spindle organization"/>
    <property type="evidence" value="ECO:0007669"/>
    <property type="project" value="TreeGrafter"/>
</dbReference>
<dbReference type="InterPro" id="IPR001752">
    <property type="entry name" value="Kinesin_motor_dom"/>
</dbReference>
<dbReference type="Proteomes" id="UP001152888">
    <property type="component" value="Unassembled WGS sequence"/>
</dbReference>
<dbReference type="InterPro" id="IPR027417">
    <property type="entry name" value="P-loop_NTPase"/>
</dbReference>
<dbReference type="SMART" id="SM00129">
    <property type="entry name" value="KISc"/>
    <property type="match status" value="1"/>
</dbReference>
<dbReference type="PROSITE" id="PS50067">
    <property type="entry name" value="KINESIN_MOTOR_2"/>
    <property type="match status" value="1"/>
</dbReference>
<dbReference type="OrthoDB" id="540783at2759"/>
<keyword evidence="6" id="KW-0206">Cytoskeleton</keyword>
<evidence type="ECO:0000256" key="9">
    <source>
        <dbReference type="SAM" id="MobiDB-lite"/>
    </source>
</evidence>
<feature type="binding site" evidence="7">
    <location>
        <begin position="78"/>
        <end position="85"/>
    </location>
    <ligand>
        <name>ATP</name>
        <dbReference type="ChEBI" id="CHEBI:30616"/>
    </ligand>
</feature>
<feature type="coiled-coil region" evidence="8">
    <location>
        <begin position="589"/>
        <end position="630"/>
    </location>
</feature>
<dbReference type="PRINTS" id="PR00380">
    <property type="entry name" value="KINESINHEAVY"/>
</dbReference>
<keyword evidence="12" id="KW-1185">Reference proteome</keyword>
<comment type="caution">
    <text evidence="11">The sequence shown here is derived from an EMBL/GenBank/DDBJ whole genome shotgun (WGS) entry which is preliminary data.</text>
</comment>
<keyword evidence="4 7" id="KW-0067">ATP-binding</keyword>
<dbReference type="GO" id="GO:0007018">
    <property type="term" value="P:microtubule-based movement"/>
    <property type="evidence" value="ECO:0007669"/>
    <property type="project" value="InterPro"/>
</dbReference>
<dbReference type="SUPFAM" id="SSF52540">
    <property type="entry name" value="P-loop containing nucleoside triphosphate hydrolases"/>
    <property type="match status" value="1"/>
</dbReference>
<comment type="similarity">
    <text evidence="7">Belongs to the TRAFAC class myosin-kinesin ATPase superfamily. Kinesin family.</text>
</comment>
<feature type="compositionally biased region" description="Acidic residues" evidence="9">
    <location>
        <begin position="387"/>
        <end position="403"/>
    </location>
</feature>
<keyword evidence="3 7" id="KW-0547">Nucleotide-binding</keyword>
<evidence type="ECO:0000313" key="11">
    <source>
        <dbReference type="EMBL" id="CAH2010434.1"/>
    </source>
</evidence>
<dbReference type="GO" id="GO:0051231">
    <property type="term" value="P:spindle elongation"/>
    <property type="evidence" value="ECO:0007669"/>
    <property type="project" value="TreeGrafter"/>
</dbReference>
<evidence type="ECO:0000256" key="2">
    <source>
        <dbReference type="ARBA" id="ARBA00022490"/>
    </source>
</evidence>
<dbReference type="GO" id="GO:0005875">
    <property type="term" value="C:microtubule associated complex"/>
    <property type="evidence" value="ECO:0007669"/>
    <property type="project" value="TreeGrafter"/>
</dbReference>
<dbReference type="InterPro" id="IPR036961">
    <property type="entry name" value="Kinesin_motor_dom_sf"/>
</dbReference>
<dbReference type="Pfam" id="PF00225">
    <property type="entry name" value="Kinesin"/>
    <property type="match status" value="2"/>
</dbReference>
<accession>A0A9P0MAN6</accession>
<evidence type="ECO:0000259" key="10">
    <source>
        <dbReference type="PROSITE" id="PS50067"/>
    </source>
</evidence>
<organism evidence="11 12">
    <name type="scientific">Acanthoscelides obtectus</name>
    <name type="common">Bean weevil</name>
    <name type="synonym">Bruchus obtectus</name>
    <dbReference type="NCBI Taxonomy" id="200917"/>
    <lineage>
        <taxon>Eukaryota</taxon>
        <taxon>Metazoa</taxon>
        <taxon>Ecdysozoa</taxon>
        <taxon>Arthropoda</taxon>
        <taxon>Hexapoda</taxon>
        <taxon>Insecta</taxon>
        <taxon>Pterygota</taxon>
        <taxon>Neoptera</taxon>
        <taxon>Endopterygota</taxon>
        <taxon>Coleoptera</taxon>
        <taxon>Polyphaga</taxon>
        <taxon>Cucujiformia</taxon>
        <taxon>Chrysomeloidea</taxon>
        <taxon>Chrysomelidae</taxon>
        <taxon>Bruchinae</taxon>
        <taxon>Bruchini</taxon>
        <taxon>Acanthoscelides</taxon>
    </lineage>
</organism>
<dbReference type="InterPro" id="IPR027640">
    <property type="entry name" value="Kinesin-like_fam"/>
</dbReference>
<evidence type="ECO:0000256" key="3">
    <source>
        <dbReference type="ARBA" id="ARBA00022741"/>
    </source>
</evidence>
<dbReference type="AlphaFoldDB" id="A0A9P0MAN6"/>
<keyword evidence="2" id="KW-0963">Cytoplasm</keyword>
<evidence type="ECO:0000256" key="7">
    <source>
        <dbReference type="PROSITE-ProRule" id="PRU00283"/>
    </source>
</evidence>